<dbReference type="KEGG" id="cee:CENDO_11050"/>
<dbReference type="EMBL" id="CP039247">
    <property type="protein sequence ID" value="QCB29460.1"/>
    <property type="molecule type" value="Genomic_DNA"/>
</dbReference>
<accession>A0A4P7QIY7</accession>
<dbReference type="GO" id="GO:0030151">
    <property type="term" value="F:molybdenum ion binding"/>
    <property type="evidence" value="ECO:0007669"/>
    <property type="project" value="InterPro"/>
</dbReference>
<sequence length="220" mass="24026">MKRIARVISTNVAAPLADPGGAGRKSGIDKRPEPCITVFRPGPNYGDGSGVEGDFIGDTKWHGGEHKAVYGFAREELNYWEGRLGRGLADGSFGENLTTEGVVWKDALIGQRFRVGEAMLEVSIPRTPCRTFAGWLGERGWLKMFSERGDAGSYFRVIEGGTIAAGDEITFEGSPKHDVTMGMAYRAKMGDLELARHIVKVGCLPEVHQVQLIEMLDKRG</sequence>
<dbReference type="SUPFAM" id="SSF50800">
    <property type="entry name" value="PK beta-barrel domain-like"/>
    <property type="match status" value="1"/>
</dbReference>
<evidence type="ECO:0000313" key="3">
    <source>
        <dbReference type="Proteomes" id="UP000296352"/>
    </source>
</evidence>
<name>A0A4P7QIY7_9CORY</name>
<dbReference type="Gene3D" id="2.40.33.20">
    <property type="entry name" value="PK beta-barrel domain-like"/>
    <property type="match status" value="1"/>
</dbReference>
<reference evidence="2 3" key="1">
    <citation type="submission" date="2019-04" db="EMBL/GenBank/DDBJ databases">
        <title>Corynebacterium endometrii sp. nov., isolated from the uterus of a cow with endometritis.</title>
        <authorList>
            <person name="Ballas P."/>
            <person name="Ruckert C."/>
            <person name="Wagener K."/>
            <person name="Drillich M."/>
            <person name="Kaempfer P."/>
            <person name="Busse H.-J."/>
            <person name="Ehling-Schulz M."/>
        </authorList>
    </citation>
    <scope>NUCLEOTIDE SEQUENCE [LARGE SCALE GENOMIC DNA]</scope>
    <source>
        <strain evidence="2 3">LMM-1653</strain>
    </source>
</reference>
<dbReference type="PROSITE" id="PS51340">
    <property type="entry name" value="MOSC"/>
    <property type="match status" value="1"/>
</dbReference>
<dbReference type="AlphaFoldDB" id="A0A4P7QIY7"/>
<dbReference type="RefSeq" id="WP_246014296.1">
    <property type="nucleotide sequence ID" value="NZ_CP039247.1"/>
</dbReference>
<dbReference type="InterPro" id="IPR005302">
    <property type="entry name" value="MoCF_Sase_C"/>
</dbReference>
<dbReference type="GO" id="GO:0003824">
    <property type="term" value="F:catalytic activity"/>
    <property type="evidence" value="ECO:0007669"/>
    <property type="project" value="InterPro"/>
</dbReference>
<feature type="domain" description="MOSC" evidence="1">
    <location>
        <begin position="36"/>
        <end position="172"/>
    </location>
</feature>
<dbReference type="InterPro" id="IPR052353">
    <property type="entry name" value="Benzoxazolinone_Detox_Enz"/>
</dbReference>
<evidence type="ECO:0000259" key="1">
    <source>
        <dbReference type="PROSITE" id="PS51340"/>
    </source>
</evidence>
<dbReference type="PANTHER" id="PTHR30212:SF2">
    <property type="entry name" value="PROTEIN YIIM"/>
    <property type="match status" value="1"/>
</dbReference>
<protein>
    <submittedName>
        <fullName evidence="2">6-N-hydroxylaminopurine resistance protein</fullName>
    </submittedName>
</protein>
<dbReference type="Pfam" id="PF03473">
    <property type="entry name" value="MOSC"/>
    <property type="match status" value="1"/>
</dbReference>
<evidence type="ECO:0000313" key="2">
    <source>
        <dbReference type="EMBL" id="QCB29460.1"/>
    </source>
</evidence>
<organism evidence="2 3">
    <name type="scientific">Corynebacterium endometrii</name>
    <dbReference type="NCBI Taxonomy" id="2488819"/>
    <lineage>
        <taxon>Bacteria</taxon>
        <taxon>Bacillati</taxon>
        <taxon>Actinomycetota</taxon>
        <taxon>Actinomycetes</taxon>
        <taxon>Mycobacteriales</taxon>
        <taxon>Corynebacteriaceae</taxon>
        <taxon>Corynebacterium</taxon>
    </lineage>
</organism>
<keyword evidence="3" id="KW-1185">Reference proteome</keyword>
<proteinExistence type="predicted"/>
<dbReference type="GO" id="GO:0030170">
    <property type="term" value="F:pyridoxal phosphate binding"/>
    <property type="evidence" value="ECO:0007669"/>
    <property type="project" value="InterPro"/>
</dbReference>
<dbReference type="InterPro" id="IPR011037">
    <property type="entry name" value="Pyrv_Knase-like_insert_dom_sf"/>
</dbReference>
<dbReference type="Proteomes" id="UP000296352">
    <property type="component" value="Chromosome"/>
</dbReference>
<dbReference type="PANTHER" id="PTHR30212">
    <property type="entry name" value="PROTEIN YIIM"/>
    <property type="match status" value="1"/>
</dbReference>
<gene>
    <name evidence="2" type="ORF">CENDO_11050</name>
</gene>